<feature type="domain" description="Sigma-54 factor interaction" evidence="7">
    <location>
        <begin position="313"/>
        <end position="535"/>
    </location>
</feature>
<dbReference type="Proteomes" id="UP001165652">
    <property type="component" value="Unassembled WGS sequence"/>
</dbReference>
<dbReference type="SUPFAM" id="SSF46689">
    <property type="entry name" value="Homeodomain-like"/>
    <property type="match status" value="1"/>
</dbReference>
<dbReference type="RefSeq" id="WP_272776052.1">
    <property type="nucleotide sequence ID" value="NZ_JAQQLI010000006.1"/>
</dbReference>
<dbReference type="SUPFAM" id="SSF55781">
    <property type="entry name" value="GAF domain-like"/>
    <property type="match status" value="1"/>
</dbReference>
<keyword evidence="1" id="KW-0547">Nucleotide-binding</keyword>
<dbReference type="SUPFAM" id="SSF52540">
    <property type="entry name" value="P-loop containing nucleoside triphosphate hydrolases"/>
    <property type="match status" value="1"/>
</dbReference>
<dbReference type="InterPro" id="IPR002078">
    <property type="entry name" value="Sigma_54_int"/>
</dbReference>
<dbReference type="SMART" id="SM00382">
    <property type="entry name" value="AAA"/>
    <property type="match status" value="1"/>
</dbReference>
<dbReference type="Pfam" id="PF25601">
    <property type="entry name" value="AAA_lid_14"/>
    <property type="match status" value="1"/>
</dbReference>
<reference evidence="8" key="1">
    <citation type="journal article" date="2023" name="Microbiol Resour">
        <title>Genome Sequences of Rhodoplanes serenus and Two Thermotolerant Strains, Rhodoplanes tepidamans and 'Rhodoplanes cryptolactis,' Further Refine the Genus.</title>
        <authorList>
            <person name="Rayyan A.A."/>
            <person name="Kyndt J.A."/>
        </authorList>
    </citation>
    <scope>NUCLEOTIDE SEQUENCE</scope>
    <source>
        <strain evidence="8">DSM 9987</strain>
    </source>
</reference>
<dbReference type="PROSITE" id="PS50045">
    <property type="entry name" value="SIGMA54_INTERACT_4"/>
    <property type="match status" value="1"/>
</dbReference>
<dbReference type="InterPro" id="IPR003018">
    <property type="entry name" value="GAF"/>
</dbReference>
<name>A0ABT5J6E0_RHOTP</name>
<dbReference type="Gene3D" id="3.30.450.40">
    <property type="match status" value="1"/>
</dbReference>
<keyword evidence="6" id="KW-0804">Transcription</keyword>
<dbReference type="Pfam" id="PF01590">
    <property type="entry name" value="GAF"/>
    <property type="match status" value="1"/>
</dbReference>
<evidence type="ECO:0000256" key="6">
    <source>
        <dbReference type="ARBA" id="ARBA00023163"/>
    </source>
</evidence>
<accession>A0ABT5J6E0</accession>
<evidence type="ECO:0000256" key="3">
    <source>
        <dbReference type="ARBA" id="ARBA00023012"/>
    </source>
</evidence>
<dbReference type="InterPro" id="IPR002197">
    <property type="entry name" value="HTH_Fis"/>
</dbReference>
<gene>
    <name evidence="8" type="ORF">PQJ73_05880</name>
</gene>
<evidence type="ECO:0000256" key="5">
    <source>
        <dbReference type="ARBA" id="ARBA00023125"/>
    </source>
</evidence>
<evidence type="ECO:0000256" key="1">
    <source>
        <dbReference type="ARBA" id="ARBA00022741"/>
    </source>
</evidence>
<sequence length="628" mass="68475">MLKARQRFLVEGVVPARGIPGSIGRSWVRCAALGLKMDFLPRFEPLSYREFRDVHSRNDELVRAARVEMDALDDDARMTGAIVILTDPTGIVLSRTGNVEFAELASRVALRPGIPWSEENVGTNAIGTAIAERQEVRVVGAEHFFDVHRVLSCSAVPIFGPTGDIVGVLDLTNASEIPQTHTLALVRRAAEQIESHLFNDRFRDHEQVHFHCDPGLMGTLHEGRLAFEDDRVVGANRRALRLLGLDWSDLGAKRFGDLFDVARGHIMRARSPEGTRFATTEGRTLFGRLHPQRRPKLTLRVSSDRELLLAQAMPVFDEATLKSLGRATRLADAGLSILVQGETGTGKEMFARRLHAASRRREGPFVVADCAVTDGTALAAALFGDAEDPDRVAADGALRRAEGGVLLLDEIDAMPVGLQERLVRLLRHRGAGRDPNVEAPFDLALVSATRRRLGDLVSAGAFRQDLFALLAGYTVDLPSLRDDPGRAALIAEAWEQIASPGETHRLTPEILAALTAYQWPGNHRQLVGTLRALAVLAAAGEVIEVATLPQEMREARAEPRPETPPWPEQAAGLDSITLTAMRAALAAEQGNISRAARRLGIHRSTLYRRLFGPGRHTAAPDGDQNPAG</sequence>
<dbReference type="Gene3D" id="3.40.50.300">
    <property type="entry name" value="P-loop containing nucleotide triphosphate hydrolases"/>
    <property type="match status" value="1"/>
</dbReference>
<dbReference type="PANTHER" id="PTHR32071:SF77">
    <property type="entry name" value="TRANSCRIPTIONAL REGULATORY PROTEIN"/>
    <property type="match status" value="1"/>
</dbReference>
<dbReference type="EMBL" id="JAQQLI010000006">
    <property type="protein sequence ID" value="MDC7785206.1"/>
    <property type="molecule type" value="Genomic_DNA"/>
</dbReference>
<evidence type="ECO:0000313" key="8">
    <source>
        <dbReference type="EMBL" id="MDC7785206.1"/>
    </source>
</evidence>
<keyword evidence="9" id="KW-1185">Reference proteome</keyword>
<evidence type="ECO:0000256" key="2">
    <source>
        <dbReference type="ARBA" id="ARBA00022840"/>
    </source>
</evidence>
<comment type="caution">
    <text evidence="8">The sequence shown here is derived from an EMBL/GenBank/DDBJ whole genome shotgun (WGS) entry which is preliminary data.</text>
</comment>
<dbReference type="Pfam" id="PF00158">
    <property type="entry name" value="Sigma54_activat"/>
    <property type="match status" value="1"/>
</dbReference>
<keyword evidence="3" id="KW-0902">Two-component regulatory system</keyword>
<dbReference type="InterPro" id="IPR003593">
    <property type="entry name" value="AAA+_ATPase"/>
</dbReference>
<dbReference type="CDD" id="cd00009">
    <property type="entry name" value="AAA"/>
    <property type="match status" value="1"/>
</dbReference>
<dbReference type="Gene3D" id="1.10.10.60">
    <property type="entry name" value="Homeodomain-like"/>
    <property type="match status" value="1"/>
</dbReference>
<dbReference type="InterPro" id="IPR058031">
    <property type="entry name" value="AAA_lid_NorR"/>
</dbReference>
<dbReference type="Gene3D" id="1.10.8.60">
    <property type="match status" value="1"/>
</dbReference>
<dbReference type="InterPro" id="IPR029016">
    <property type="entry name" value="GAF-like_dom_sf"/>
</dbReference>
<proteinExistence type="predicted"/>
<evidence type="ECO:0000256" key="4">
    <source>
        <dbReference type="ARBA" id="ARBA00023015"/>
    </source>
</evidence>
<dbReference type="Pfam" id="PF02954">
    <property type="entry name" value="HTH_8"/>
    <property type="match status" value="1"/>
</dbReference>
<dbReference type="PANTHER" id="PTHR32071">
    <property type="entry name" value="TRANSCRIPTIONAL REGULATORY PROTEIN"/>
    <property type="match status" value="1"/>
</dbReference>
<keyword evidence="2" id="KW-0067">ATP-binding</keyword>
<dbReference type="InterPro" id="IPR027417">
    <property type="entry name" value="P-loop_NTPase"/>
</dbReference>
<evidence type="ECO:0000259" key="7">
    <source>
        <dbReference type="PROSITE" id="PS50045"/>
    </source>
</evidence>
<dbReference type="PROSITE" id="PS00675">
    <property type="entry name" value="SIGMA54_INTERACT_1"/>
    <property type="match status" value="1"/>
</dbReference>
<dbReference type="InterPro" id="IPR025662">
    <property type="entry name" value="Sigma_54_int_dom_ATP-bd_1"/>
</dbReference>
<keyword evidence="5" id="KW-0238">DNA-binding</keyword>
<keyword evidence="4" id="KW-0805">Transcription regulation</keyword>
<protein>
    <submittedName>
        <fullName evidence="8">Sigma 54-interacting transcriptional regulator</fullName>
    </submittedName>
</protein>
<evidence type="ECO:0000313" key="9">
    <source>
        <dbReference type="Proteomes" id="UP001165652"/>
    </source>
</evidence>
<organism evidence="8 9">
    <name type="scientific">Rhodoplanes tepidamans</name>
    <name type="common">Rhodoplanes cryptolactis</name>
    <dbReference type="NCBI Taxonomy" id="200616"/>
    <lineage>
        <taxon>Bacteria</taxon>
        <taxon>Pseudomonadati</taxon>
        <taxon>Pseudomonadota</taxon>
        <taxon>Alphaproteobacteria</taxon>
        <taxon>Hyphomicrobiales</taxon>
        <taxon>Nitrobacteraceae</taxon>
        <taxon>Rhodoplanes</taxon>
    </lineage>
</organism>
<dbReference type="InterPro" id="IPR009057">
    <property type="entry name" value="Homeodomain-like_sf"/>
</dbReference>
<reference evidence="8" key="2">
    <citation type="submission" date="2023-02" db="EMBL/GenBank/DDBJ databases">
        <authorList>
            <person name="Rayyan A."/>
            <person name="Meyer T."/>
            <person name="Kyndt J.A."/>
        </authorList>
    </citation>
    <scope>NUCLEOTIDE SEQUENCE</scope>
    <source>
        <strain evidence="8">DSM 9987</strain>
    </source>
</reference>